<reference evidence="2 3" key="1">
    <citation type="submission" date="2019-01" db="EMBL/GenBank/DDBJ databases">
        <title>Nocardioides guangzhouensis sp. nov., an actinobacterium isolated from soil.</title>
        <authorList>
            <person name="Fu Y."/>
            <person name="Cai Y."/>
            <person name="Lin Z."/>
            <person name="Chen P."/>
        </authorList>
    </citation>
    <scope>NUCLEOTIDE SEQUENCE [LARGE SCALE GENOMIC DNA]</scope>
    <source>
        <strain evidence="2 3">NBRC 105384</strain>
    </source>
</reference>
<accession>A0A4Q5J589</accession>
<dbReference type="Proteomes" id="UP000291189">
    <property type="component" value="Unassembled WGS sequence"/>
</dbReference>
<gene>
    <name evidence="2" type="ORF">ETU37_05535</name>
</gene>
<keyword evidence="3" id="KW-1185">Reference proteome</keyword>
<dbReference type="AlphaFoldDB" id="A0A4Q5J589"/>
<proteinExistence type="predicted"/>
<feature type="domain" description="HTH cro/C1-type" evidence="1">
    <location>
        <begin position="56"/>
        <end position="89"/>
    </location>
</feature>
<evidence type="ECO:0000313" key="2">
    <source>
        <dbReference type="EMBL" id="RYU13704.1"/>
    </source>
</evidence>
<organism evidence="2 3">
    <name type="scientific">Nocardioides iriomotensis</name>
    <dbReference type="NCBI Taxonomy" id="715784"/>
    <lineage>
        <taxon>Bacteria</taxon>
        <taxon>Bacillati</taxon>
        <taxon>Actinomycetota</taxon>
        <taxon>Actinomycetes</taxon>
        <taxon>Propionibacteriales</taxon>
        <taxon>Nocardioidaceae</taxon>
        <taxon>Nocardioides</taxon>
    </lineage>
</organism>
<dbReference type="OrthoDB" id="3765661at2"/>
<dbReference type="PROSITE" id="PS50943">
    <property type="entry name" value="HTH_CROC1"/>
    <property type="match status" value="1"/>
</dbReference>
<dbReference type="InterPro" id="IPR001387">
    <property type="entry name" value="Cro/C1-type_HTH"/>
</dbReference>
<comment type="caution">
    <text evidence="2">The sequence shown here is derived from an EMBL/GenBank/DDBJ whole genome shotgun (WGS) entry which is preliminary data.</text>
</comment>
<evidence type="ECO:0000259" key="1">
    <source>
        <dbReference type="PROSITE" id="PS50943"/>
    </source>
</evidence>
<sequence length="522" mass="57443">MQQIAYDATPLNAVTVDVEARIGWLLAMSRLHHPDPSFQDGRVFIEALGDAGMPTSRSLLSRWESGEIPISYEAMAAYEQVLGIESGQISSITAYVGAILPRIKARLARPKLDPATPEFADRLDALIDLCEDGGALSRDWQDLGWHLAAVPHAFLRSSVWAALCGRLVNEMPRTVKLAYRQYSAAAFNLAQVPRAQPYLVDAVATWVADPRAQVLTTPVGMLDRLPTRAAASLVLDMIEKPPTQSVFKVGIWSATEKLARGQFDDEERARLDMLVLQLWRRDPVRASEDLAELIAGMPEGMRSTLVHAADRAGRRRLGYAVEHGEEVVATRARAIAGQIAEQARTLVPQEPTYAEDRMLTRLVREALFHRDSERRHLSSLLIASSPFGRAVTDCLLVLLKDTGHSNWMRGRTATLARYLSDETHRLRMISLLDDPAEDVVTPVAQALGHMPYSAMSDQVLRSSLGRELTNAARGKMYALGMSGSPGLAAIATSDQVPEWQRVAAAWWQEHGSAIRPSPEPGA</sequence>
<dbReference type="EMBL" id="SDPU01000014">
    <property type="protein sequence ID" value="RYU13704.1"/>
    <property type="molecule type" value="Genomic_DNA"/>
</dbReference>
<name>A0A4Q5J589_9ACTN</name>
<evidence type="ECO:0000313" key="3">
    <source>
        <dbReference type="Proteomes" id="UP000291189"/>
    </source>
</evidence>
<dbReference type="RefSeq" id="WP_129986154.1">
    <property type="nucleotide sequence ID" value="NZ_SDPU01000014.1"/>
</dbReference>
<protein>
    <recommendedName>
        <fullName evidence="1">HTH cro/C1-type domain-containing protein</fullName>
    </recommendedName>
</protein>
<dbReference type="CDD" id="cd00093">
    <property type="entry name" value="HTH_XRE"/>
    <property type="match status" value="1"/>
</dbReference>